<keyword evidence="5" id="KW-0676">Redox-active center</keyword>
<feature type="non-terminal residue" evidence="7">
    <location>
        <position position="275"/>
    </location>
</feature>
<feature type="domain" description="FAD/NAD(P)-binding" evidence="6">
    <location>
        <begin position="7"/>
        <end position="261"/>
    </location>
</feature>
<comment type="caution">
    <text evidence="7">The sequence shown here is derived from an EMBL/GenBank/DDBJ whole genome shotgun (WGS) entry which is preliminary data.</text>
</comment>
<evidence type="ECO:0000313" key="8">
    <source>
        <dbReference type="Proteomes" id="UP000229459"/>
    </source>
</evidence>
<dbReference type="SUPFAM" id="SSF51905">
    <property type="entry name" value="FAD/NAD(P)-binding domain"/>
    <property type="match status" value="1"/>
</dbReference>
<keyword evidence="3" id="KW-0560">Oxidoreductase</keyword>
<dbReference type="InterPro" id="IPR023753">
    <property type="entry name" value="FAD/NAD-binding_dom"/>
</dbReference>
<gene>
    <name evidence="7" type="ORF">COX08_00015</name>
</gene>
<reference evidence="7 8" key="1">
    <citation type="submission" date="2017-09" db="EMBL/GenBank/DDBJ databases">
        <title>Depth-based differentiation of microbial function through sediment-hosted aquifers and enrichment of novel symbionts in the deep terrestrial subsurface.</title>
        <authorList>
            <person name="Probst A.J."/>
            <person name="Ladd B."/>
            <person name="Jarett J.K."/>
            <person name="Geller-Mcgrath D.E."/>
            <person name="Sieber C.M."/>
            <person name="Emerson J.B."/>
            <person name="Anantharaman K."/>
            <person name="Thomas B.C."/>
            <person name="Malmstrom R."/>
            <person name="Stieglmeier M."/>
            <person name="Klingl A."/>
            <person name="Woyke T."/>
            <person name="Ryan C.M."/>
            <person name="Banfield J.F."/>
        </authorList>
    </citation>
    <scope>NUCLEOTIDE SEQUENCE [LARGE SCALE GENOMIC DNA]</scope>
    <source>
        <strain evidence="7">CG23_combo_of_CG06-09_8_20_14_all_34_8</strain>
    </source>
</reference>
<evidence type="ECO:0000256" key="5">
    <source>
        <dbReference type="ARBA" id="ARBA00023284"/>
    </source>
</evidence>
<dbReference type="PRINTS" id="PR00368">
    <property type="entry name" value="FADPNR"/>
</dbReference>
<evidence type="ECO:0000256" key="4">
    <source>
        <dbReference type="ARBA" id="ARBA00023157"/>
    </source>
</evidence>
<accession>A0A2H0B7J2</accession>
<evidence type="ECO:0000313" key="7">
    <source>
        <dbReference type="EMBL" id="PIP53611.1"/>
    </source>
</evidence>
<protein>
    <recommendedName>
        <fullName evidence="6">FAD/NAD(P)-binding domain-containing protein</fullName>
    </recommendedName>
</protein>
<sequence length="275" mass="30431">MEDIIHDLIIIGSGPAGYTAAIYAGRAALKPLLFSGLTIGGQLMFTTEVENFPGFTKGILGPKLMLSMREQAQRFETEVIDNVVDKVDLNTRPFKVQVGDTKYLSRSLLISTGAESITLNLPREKELYGRGISTCAVCDAAFYRERSVYVVGGGDSAIEDVVALTKFTSDVNLIVRRDELRASKIMQNRILDNPKVRIHWNTEVVGLSGDQKLESIELKNNQTGIQKQVKADGLFFAIGHRPNTELFKQQIELTDNGYILTSINGLSKYGELRDV</sequence>
<dbReference type="Pfam" id="PF07992">
    <property type="entry name" value="Pyr_redox_2"/>
    <property type="match status" value="1"/>
</dbReference>
<dbReference type="InterPro" id="IPR036188">
    <property type="entry name" value="FAD/NAD-bd_sf"/>
</dbReference>
<dbReference type="Proteomes" id="UP000229459">
    <property type="component" value="Unassembled WGS sequence"/>
</dbReference>
<dbReference type="AlphaFoldDB" id="A0A2H0B7J2"/>
<proteinExistence type="predicted"/>
<dbReference type="GO" id="GO:0016668">
    <property type="term" value="F:oxidoreductase activity, acting on a sulfur group of donors, NAD(P) as acceptor"/>
    <property type="evidence" value="ECO:0007669"/>
    <property type="project" value="UniProtKB-ARBA"/>
</dbReference>
<dbReference type="InterPro" id="IPR008255">
    <property type="entry name" value="Pyr_nucl-diS_OxRdtase_2_AS"/>
</dbReference>
<keyword evidence="1" id="KW-0285">Flavoprotein</keyword>
<keyword evidence="4" id="KW-1015">Disulfide bond</keyword>
<dbReference type="Gene3D" id="3.50.50.60">
    <property type="entry name" value="FAD/NAD(P)-binding domain"/>
    <property type="match status" value="2"/>
</dbReference>
<evidence type="ECO:0000256" key="2">
    <source>
        <dbReference type="ARBA" id="ARBA00022827"/>
    </source>
</evidence>
<name>A0A2H0B7J2_9BACT</name>
<dbReference type="PANTHER" id="PTHR48105">
    <property type="entry name" value="THIOREDOXIN REDUCTASE 1-RELATED-RELATED"/>
    <property type="match status" value="1"/>
</dbReference>
<organism evidence="7 8">
    <name type="scientific">Candidatus Beckwithbacteria bacterium CG23_combo_of_CG06-09_8_20_14_all_34_8</name>
    <dbReference type="NCBI Taxonomy" id="1974497"/>
    <lineage>
        <taxon>Bacteria</taxon>
        <taxon>Candidatus Beckwithiibacteriota</taxon>
    </lineage>
</organism>
<dbReference type="PRINTS" id="PR00469">
    <property type="entry name" value="PNDRDTASEII"/>
</dbReference>
<evidence type="ECO:0000259" key="6">
    <source>
        <dbReference type="Pfam" id="PF07992"/>
    </source>
</evidence>
<evidence type="ECO:0000256" key="1">
    <source>
        <dbReference type="ARBA" id="ARBA00022630"/>
    </source>
</evidence>
<dbReference type="EMBL" id="PCSR01000001">
    <property type="protein sequence ID" value="PIP53611.1"/>
    <property type="molecule type" value="Genomic_DNA"/>
</dbReference>
<dbReference type="InterPro" id="IPR050097">
    <property type="entry name" value="Ferredoxin-NADP_redctase_2"/>
</dbReference>
<keyword evidence="2" id="KW-0274">FAD</keyword>
<dbReference type="PROSITE" id="PS00573">
    <property type="entry name" value="PYRIDINE_REDOX_2"/>
    <property type="match status" value="1"/>
</dbReference>
<evidence type="ECO:0000256" key="3">
    <source>
        <dbReference type="ARBA" id="ARBA00023002"/>
    </source>
</evidence>